<dbReference type="GO" id="GO:0032259">
    <property type="term" value="P:methylation"/>
    <property type="evidence" value="ECO:0007669"/>
    <property type="project" value="UniProtKB-KW"/>
</dbReference>
<dbReference type="EMBL" id="LR134533">
    <property type="protein sequence ID" value="VEJ50783.1"/>
    <property type="molecule type" value="Genomic_DNA"/>
</dbReference>
<dbReference type="PANTHER" id="PTHR11579">
    <property type="entry name" value="PROTEIN-L-ISOASPARTATE O-METHYLTRANSFERASE"/>
    <property type="match status" value="1"/>
</dbReference>
<reference evidence="4 5" key="1">
    <citation type="submission" date="2018-12" db="EMBL/GenBank/DDBJ databases">
        <authorList>
            <consortium name="Pathogen Informatics"/>
        </authorList>
    </citation>
    <scope>NUCLEOTIDE SEQUENCE [LARGE SCALE GENOMIC DNA]</scope>
    <source>
        <strain evidence="4 5">NCTC12742</strain>
    </source>
</reference>
<dbReference type="Gene3D" id="3.40.50.150">
    <property type="entry name" value="Vaccinia Virus protein VP39"/>
    <property type="match status" value="1"/>
</dbReference>
<dbReference type="GO" id="GO:0005737">
    <property type="term" value="C:cytoplasm"/>
    <property type="evidence" value="ECO:0007669"/>
    <property type="project" value="TreeGrafter"/>
</dbReference>
<dbReference type="Proteomes" id="UP000272771">
    <property type="component" value="Chromosome"/>
</dbReference>
<keyword evidence="5" id="KW-1185">Reference proteome</keyword>
<comment type="similarity">
    <text evidence="1">Belongs to the methyltransferase superfamily. L-isoaspartyl/D-aspartyl protein methyltransferase family.</text>
</comment>
<protein>
    <recommendedName>
        <fullName evidence="2">Protein-L-isoaspartate O-methyltransferase</fullName>
    </recommendedName>
    <alternativeName>
        <fullName evidence="3">Protein L-isoaspartyl methyltransferase</fullName>
    </alternativeName>
</protein>
<dbReference type="InterPro" id="IPR000682">
    <property type="entry name" value="PCMT"/>
</dbReference>
<dbReference type="RefSeq" id="WP_004283745.1">
    <property type="nucleotide sequence ID" value="NZ_CAUJRG010000017.1"/>
</dbReference>
<sequence>MNFEKARFNMVEQQIRPWDVLDFDILDALSDIPREHFVSENLHGLAYADQALPLPNGSSMLEPKIVARLIQGLALKAGEKVLEVGTGSGYATAVLCKMCGGNVVTIDIDAEQQARAKQALDGLGLDSVTYQIGDGLAGEAGGEPFDAIYIGGGVPEAPEVLKNQLAEGGRMVVIVGSAPVQRALLITRKGGNFTEQVLFDTLVPNLRSKAVRSANLFNF</sequence>
<dbReference type="SUPFAM" id="SSF53335">
    <property type="entry name" value="S-adenosyl-L-methionine-dependent methyltransferases"/>
    <property type="match status" value="1"/>
</dbReference>
<dbReference type="STRING" id="28091.SAMEA3174300_01497"/>
<proteinExistence type="inferred from homology"/>
<dbReference type="CDD" id="cd02440">
    <property type="entry name" value="AdoMet_MTases"/>
    <property type="match status" value="1"/>
</dbReference>
<gene>
    <name evidence="4" type="primary">pcm_1</name>
    <name evidence="4" type="ORF">NCTC12742_00872</name>
</gene>
<name>A0A3S4Z3P1_9NEIS</name>
<evidence type="ECO:0000256" key="1">
    <source>
        <dbReference type="ARBA" id="ARBA00005369"/>
    </source>
</evidence>
<dbReference type="PANTHER" id="PTHR11579:SF18">
    <property type="entry name" value="PROTEIN-L-ISOASPARTATE O-METHYLTRANSFERASE"/>
    <property type="match status" value="1"/>
</dbReference>
<accession>A0A3S4Z3P1</accession>
<evidence type="ECO:0000256" key="2">
    <source>
        <dbReference type="ARBA" id="ARBA00013346"/>
    </source>
</evidence>
<keyword evidence="4" id="KW-0808">Transferase</keyword>
<dbReference type="Pfam" id="PF01135">
    <property type="entry name" value="PCMT"/>
    <property type="match status" value="1"/>
</dbReference>
<evidence type="ECO:0000256" key="3">
    <source>
        <dbReference type="ARBA" id="ARBA00030757"/>
    </source>
</evidence>
<keyword evidence="4" id="KW-0489">Methyltransferase</keyword>
<dbReference type="InterPro" id="IPR029063">
    <property type="entry name" value="SAM-dependent_MTases_sf"/>
</dbReference>
<evidence type="ECO:0000313" key="4">
    <source>
        <dbReference type="EMBL" id="VEJ50783.1"/>
    </source>
</evidence>
<evidence type="ECO:0000313" key="5">
    <source>
        <dbReference type="Proteomes" id="UP000272771"/>
    </source>
</evidence>
<dbReference type="OrthoDB" id="9810066at2"/>
<dbReference type="GO" id="GO:0004719">
    <property type="term" value="F:protein-L-isoaspartate (D-aspartate) O-methyltransferase activity"/>
    <property type="evidence" value="ECO:0007669"/>
    <property type="project" value="InterPro"/>
</dbReference>
<organism evidence="4 5">
    <name type="scientific">Neisseria weaveri</name>
    <dbReference type="NCBI Taxonomy" id="28091"/>
    <lineage>
        <taxon>Bacteria</taxon>
        <taxon>Pseudomonadati</taxon>
        <taxon>Pseudomonadota</taxon>
        <taxon>Betaproteobacteria</taxon>
        <taxon>Neisseriales</taxon>
        <taxon>Neisseriaceae</taxon>
        <taxon>Neisseria</taxon>
    </lineage>
</organism>
<dbReference type="AlphaFoldDB" id="A0A3S4Z3P1"/>